<dbReference type="CDD" id="cd07040">
    <property type="entry name" value="HP"/>
    <property type="match status" value="1"/>
</dbReference>
<reference evidence="1 2" key="1">
    <citation type="submission" date="2015-07" db="EMBL/GenBank/DDBJ databases">
        <title>Genome sequence of Levilinea saccharolytica DSM 16555.</title>
        <authorList>
            <person name="Hemp J."/>
            <person name="Ward L.M."/>
            <person name="Pace L.A."/>
            <person name="Fischer W.W."/>
        </authorList>
    </citation>
    <scope>NUCLEOTIDE SEQUENCE [LARGE SCALE GENOMIC DNA]</scope>
    <source>
        <strain evidence="1 2">KIBI-1</strain>
    </source>
</reference>
<evidence type="ECO:0008006" key="3">
    <source>
        <dbReference type="Google" id="ProtNLM"/>
    </source>
</evidence>
<dbReference type="AlphaFoldDB" id="A0A0P6YGE3"/>
<dbReference type="InterPro" id="IPR013078">
    <property type="entry name" value="His_Pase_superF_clade-1"/>
</dbReference>
<comment type="caution">
    <text evidence="1">The sequence shown here is derived from an EMBL/GenBank/DDBJ whole genome shotgun (WGS) entry which is preliminary data.</text>
</comment>
<accession>A0A0P6YGE3</accession>
<dbReference type="Pfam" id="PF00300">
    <property type="entry name" value="His_Phos_1"/>
    <property type="match status" value="1"/>
</dbReference>
<name>A0A0P6YGE3_9CHLR</name>
<keyword evidence="2" id="KW-1185">Reference proteome</keyword>
<dbReference type="RefSeq" id="WP_062418284.1">
    <property type="nucleotide sequence ID" value="NZ_DF967974.1"/>
</dbReference>
<dbReference type="SUPFAM" id="SSF53254">
    <property type="entry name" value="Phosphoglycerate mutase-like"/>
    <property type="match status" value="1"/>
</dbReference>
<protein>
    <recommendedName>
        <fullName evidence="3">Fructose-2,6-bisphosphatase</fullName>
    </recommendedName>
</protein>
<sequence>MYEALLENLKLAPRTCGVTVLARHSERYPILSDEEVFTVGLTENGIAMAEALGVELRGRYRARRLGSSPVGRCVDTVAAVGRGAGWKGQIQEEEVLSHPFQGEAWDQRHSYSPGEALPEAVFALVDFLLGDNAPGAGEMDFFCTHDTVLGTLLEYCAGQWIEFPENWPNFLEGVVLWRDGGDFCMAWRGEIYSLQKALRLNGELERLKGCPAD</sequence>
<organism evidence="1 2">
    <name type="scientific">Levilinea saccharolytica</name>
    <dbReference type="NCBI Taxonomy" id="229921"/>
    <lineage>
        <taxon>Bacteria</taxon>
        <taxon>Bacillati</taxon>
        <taxon>Chloroflexota</taxon>
        <taxon>Anaerolineae</taxon>
        <taxon>Anaerolineales</taxon>
        <taxon>Anaerolineaceae</taxon>
        <taxon>Levilinea</taxon>
    </lineage>
</organism>
<dbReference type="InterPro" id="IPR029033">
    <property type="entry name" value="His_PPase_superfam"/>
</dbReference>
<dbReference type="Proteomes" id="UP000050501">
    <property type="component" value="Unassembled WGS sequence"/>
</dbReference>
<dbReference type="Gene3D" id="3.40.50.1240">
    <property type="entry name" value="Phosphoglycerate mutase-like"/>
    <property type="match status" value="1"/>
</dbReference>
<dbReference type="STRING" id="229921.ADN01_01495"/>
<dbReference type="EMBL" id="LGCM01000005">
    <property type="protein sequence ID" value="KPL91280.1"/>
    <property type="molecule type" value="Genomic_DNA"/>
</dbReference>
<evidence type="ECO:0000313" key="2">
    <source>
        <dbReference type="Proteomes" id="UP000050501"/>
    </source>
</evidence>
<evidence type="ECO:0000313" key="1">
    <source>
        <dbReference type="EMBL" id="KPL91280.1"/>
    </source>
</evidence>
<proteinExistence type="predicted"/>
<gene>
    <name evidence="1" type="ORF">ADN01_01495</name>
</gene>